<name>A0A7C5U3X8_CALS0</name>
<dbReference type="AlphaFoldDB" id="A0A7C5U3X8"/>
<feature type="non-terminal residue" evidence="2">
    <location>
        <position position="1"/>
    </location>
</feature>
<dbReference type="SUPFAM" id="SSF54427">
    <property type="entry name" value="NTF2-like"/>
    <property type="match status" value="1"/>
</dbReference>
<reference evidence="2" key="1">
    <citation type="journal article" date="2020" name="mSystems">
        <title>Genome- and Community-Level Interaction Insights into Carbon Utilization and Element Cycling Functions of Hydrothermarchaeota in Hydrothermal Sediment.</title>
        <authorList>
            <person name="Zhou Z."/>
            <person name="Liu Y."/>
            <person name="Xu W."/>
            <person name="Pan J."/>
            <person name="Luo Z.H."/>
            <person name="Li M."/>
        </authorList>
    </citation>
    <scope>NUCLEOTIDE SEQUENCE [LARGE SCALE GENOMIC DNA]</scope>
    <source>
        <strain evidence="2">SpSt-1084</strain>
    </source>
</reference>
<dbReference type="EMBL" id="DRXS01000066">
    <property type="protein sequence ID" value="HHR40428.1"/>
    <property type="molecule type" value="Genomic_DNA"/>
</dbReference>
<dbReference type="InterPro" id="IPR037401">
    <property type="entry name" value="SnoaL-like"/>
</dbReference>
<dbReference type="Gene3D" id="3.10.450.50">
    <property type="match status" value="1"/>
</dbReference>
<protein>
    <recommendedName>
        <fullName evidence="1">SnoaL-like domain-containing protein</fullName>
    </recommendedName>
</protein>
<dbReference type="Pfam" id="PF13474">
    <property type="entry name" value="SnoaL_3"/>
    <property type="match status" value="1"/>
</dbReference>
<evidence type="ECO:0000313" key="2">
    <source>
        <dbReference type="EMBL" id="HHR40428.1"/>
    </source>
</evidence>
<organism evidence="2">
    <name type="scientific">Caldiarchaeum subterraneum</name>
    <dbReference type="NCBI Taxonomy" id="311458"/>
    <lineage>
        <taxon>Archaea</taxon>
        <taxon>Nitrososphaerota</taxon>
        <taxon>Candidatus Caldarchaeales</taxon>
        <taxon>Candidatus Caldarchaeaceae</taxon>
        <taxon>Candidatus Caldarchaeum</taxon>
    </lineage>
</organism>
<sequence length="55" mass="6307">VFNLRYQGMAVNDYAFEGKLVKGVSRCTTVLKKTSQGWRILHEHYSRVPEGFSSD</sequence>
<gene>
    <name evidence="2" type="ORF">ENM42_01215</name>
</gene>
<accession>A0A7C5U3X8</accession>
<evidence type="ECO:0000259" key="1">
    <source>
        <dbReference type="Pfam" id="PF13474"/>
    </source>
</evidence>
<dbReference type="InterPro" id="IPR032710">
    <property type="entry name" value="NTF2-like_dom_sf"/>
</dbReference>
<proteinExistence type="predicted"/>
<feature type="domain" description="SnoaL-like" evidence="1">
    <location>
        <begin position="17"/>
        <end position="48"/>
    </location>
</feature>
<comment type="caution">
    <text evidence="2">The sequence shown here is derived from an EMBL/GenBank/DDBJ whole genome shotgun (WGS) entry which is preliminary data.</text>
</comment>